<protein>
    <submittedName>
        <fullName evidence="2">Uncharacterized protein</fullName>
    </submittedName>
</protein>
<feature type="region of interest" description="Disordered" evidence="1">
    <location>
        <begin position="115"/>
        <end position="141"/>
    </location>
</feature>
<gene>
    <name evidence="2" type="ORF">BDV23DRAFT_189183</name>
</gene>
<accession>A0A5N7BRM0</accession>
<proteinExistence type="predicted"/>
<dbReference type="Proteomes" id="UP000326877">
    <property type="component" value="Unassembled WGS sequence"/>
</dbReference>
<dbReference type="PANTHER" id="PTHR45786">
    <property type="entry name" value="DNA BINDING PROTEIN-LIKE"/>
    <property type="match status" value="1"/>
</dbReference>
<sequence>MQVLQCLTFLAAVFVAMLAWFTVFFAQFAGFDLRLYRGLLLPSISLWHPGAVPTPFAPVPFLPLLSRTCGPCHRGGPLPPPASQDRAASVESTASVDSLTRVLLQVGITDPITWRPDFTPEPSPVPIPDTTRRSDPSIRVPTTKVCGARGKRRRATTQSLDLDRMDRECPHCGALYWRAELYPSPTTTTPSWEKCCRTGCLPSEPMPDPPPLIRQWLSTNIPQAKLFRKWIRILNSAVSYTSMGYRHDPRLEAREALYIFQLQGIIYHMQGPLRSSVPSHAQLYFIDMESANALQSERYPLLKYCPVVLEKLDKVLRRHNPFYKIFFHAFDILNQFPDKSFLRLSPQLRLVPNRAAGRRYNIPSISCELGAFLPDIGNEYQAGGYSDIQLYLQEAPVCQARDRTALLSDLHETTVINTDETLAQLEDGPVPEVDPEDPETPAATINNNTSPRPRYLSYIHPEHALYGPLAYPIFYSTGGRSYH</sequence>
<dbReference type="PANTHER" id="PTHR45786:SF74">
    <property type="entry name" value="ATP-DEPENDENT DNA HELICASE"/>
    <property type="match status" value="1"/>
</dbReference>
<feature type="region of interest" description="Disordered" evidence="1">
    <location>
        <begin position="427"/>
        <end position="452"/>
    </location>
</feature>
<evidence type="ECO:0000256" key="1">
    <source>
        <dbReference type="SAM" id="MobiDB-lite"/>
    </source>
</evidence>
<evidence type="ECO:0000313" key="2">
    <source>
        <dbReference type="EMBL" id="KAE8384476.1"/>
    </source>
</evidence>
<reference evidence="2" key="1">
    <citation type="submission" date="2019-04" db="EMBL/GenBank/DDBJ databases">
        <title>Friends and foes A comparative genomics studyof 23 Aspergillus species from section Flavi.</title>
        <authorList>
            <consortium name="DOE Joint Genome Institute"/>
            <person name="Kjaerbolling I."/>
            <person name="Vesth T."/>
            <person name="Frisvad J.C."/>
            <person name="Nybo J.L."/>
            <person name="Theobald S."/>
            <person name="Kildgaard S."/>
            <person name="Isbrandt T."/>
            <person name="Kuo A."/>
            <person name="Sato A."/>
            <person name="Lyhne E.K."/>
            <person name="Kogle M.E."/>
            <person name="Wiebenga A."/>
            <person name="Kun R.S."/>
            <person name="Lubbers R.J."/>
            <person name="Makela M.R."/>
            <person name="Barry K."/>
            <person name="Chovatia M."/>
            <person name="Clum A."/>
            <person name="Daum C."/>
            <person name="Haridas S."/>
            <person name="He G."/>
            <person name="LaButti K."/>
            <person name="Lipzen A."/>
            <person name="Mondo S."/>
            <person name="Riley R."/>
            <person name="Salamov A."/>
            <person name="Simmons B.A."/>
            <person name="Magnuson J.K."/>
            <person name="Henrissat B."/>
            <person name="Mortensen U.H."/>
            <person name="Larsen T.O."/>
            <person name="Devries R.P."/>
            <person name="Grigoriev I.V."/>
            <person name="Machida M."/>
            <person name="Baker S.E."/>
            <person name="Andersen M.R."/>
        </authorList>
    </citation>
    <scope>NUCLEOTIDE SEQUENCE [LARGE SCALE GENOMIC DNA]</scope>
    <source>
        <strain evidence="2">IBT 14317</strain>
    </source>
</reference>
<dbReference type="OrthoDB" id="5366038at2759"/>
<name>A0A5N7BRM0_PETAA</name>
<dbReference type="EMBL" id="ML735371">
    <property type="protein sequence ID" value="KAE8384476.1"/>
    <property type="molecule type" value="Genomic_DNA"/>
</dbReference>
<organism evidence="2">
    <name type="scientific">Petromyces alliaceus</name>
    <name type="common">Aspergillus alliaceus</name>
    <dbReference type="NCBI Taxonomy" id="209559"/>
    <lineage>
        <taxon>Eukaryota</taxon>
        <taxon>Fungi</taxon>
        <taxon>Dikarya</taxon>
        <taxon>Ascomycota</taxon>
        <taxon>Pezizomycotina</taxon>
        <taxon>Eurotiomycetes</taxon>
        <taxon>Eurotiomycetidae</taxon>
        <taxon>Eurotiales</taxon>
        <taxon>Aspergillaceae</taxon>
        <taxon>Aspergillus</taxon>
        <taxon>Aspergillus subgen. Circumdati</taxon>
    </lineage>
</organism>
<dbReference type="AlphaFoldDB" id="A0A5N7BRM0"/>